<dbReference type="InterPro" id="IPR041698">
    <property type="entry name" value="Methyltransf_25"/>
</dbReference>
<feature type="domain" description="Methyltransferase" evidence="4">
    <location>
        <begin position="46"/>
        <end position="136"/>
    </location>
</feature>
<dbReference type="RefSeq" id="WP_066469661.1">
    <property type="nucleotide sequence ID" value="NZ_CBCRUZ010000005.1"/>
</dbReference>
<keyword evidence="3" id="KW-0949">S-adenosyl-L-methionine</keyword>
<dbReference type="SUPFAM" id="SSF53335">
    <property type="entry name" value="S-adenosyl-L-methionine-dependent methyltransferases"/>
    <property type="match status" value="1"/>
</dbReference>
<proteinExistence type="predicted"/>
<evidence type="ECO:0000256" key="2">
    <source>
        <dbReference type="ARBA" id="ARBA00022679"/>
    </source>
</evidence>
<dbReference type="Gene3D" id="3.40.50.150">
    <property type="entry name" value="Vaccinia Virus protein VP39"/>
    <property type="match status" value="1"/>
</dbReference>
<organism evidence="5 6">
    <name type="scientific">Skermania pinensis</name>
    <dbReference type="NCBI Taxonomy" id="39122"/>
    <lineage>
        <taxon>Bacteria</taxon>
        <taxon>Bacillati</taxon>
        <taxon>Actinomycetota</taxon>
        <taxon>Actinomycetes</taxon>
        <taxon>Mycobacteriales</taxon>
        <taxon>Gordoniaceae</taxon>
        <taxon>Skermania</taxon>
    </lineage>
</organism>
<evidence type="ECO:0000256" key="3">
    <source>
        <dbReference type="ARBA" id="ARBA00022691"/>
    </source>
</evidence>
<accession>A0ABX8SD61</accession>
<dbReference type="InterPro" id="IPR029063">
    <property type="entry name" value="SAM-dependent_MTases_sf"/>
</dbReference>
<dbReference type="PANTHER" id="PTHR43464">
    <property type="entry name" value="METHYLTRANSFERASE"/>
    <property type="match status" value="1"/>
</dbReference>
<keyword evidence="1 5" id="KW-0489">Methyltransferase</keyword>
<dbReference type="EMBL" id="CP079105">
    <property type="protein sequence ID" value="QXQ13606.1"/>
    <property type="molecule type" value="Genomic_DNA"/>
</dbReference>
<dbReference type="Proteomes" id="UP000887023">
    <property type="component" value="Chromosome"/>
</dbReference>
<evidence type="ECO:0000256" key="1">
    <source>
        <dbReference type="ARBA" id="ARBA00022603"/>
    </source>
</evidence>
<evidence type="ECO:0000313" key="5">
    <source>
        <dbReference type="EMBL" id="QXQ13606.1"/>
    </source>
</evidence>
<dbReference type="GO" id="GO:0008168">
    <property type="term" value="F:methyltransferase activity"/>
    <property type="evidence" value="ECO:0007669"/>
    <property type="project" value="UniProtKB-KW"/>
</dbReference>
<reference evidence="5" key="1">
    <citation type="submission" date="2021-07" db="EMBL/GenBank/DDBJ databases">
        <title>Candidatus Kaistella beijingensis sp. nov. isolated from a municipal wastewater treatment plant is involved in sludge foaming.</title>
        <authorList>
            <person name="Song Y."/>
            <person name="Liu S.-J."/>
        </authorList>
    </citation>
    <scope>NUCLEOTIDE SEQUENCE</scope>
    <source>
        <strain evidence="5">DSM 43998</strain>
    </source>
</reference>
<sequence>MSLESVLAAYGARAGEYIDVVGRIDNAAAPDLMLVQRWAHSVEGRVLDVGCGPGQWTHYLAGLGVDVEGLDPVAEFIESAQATYPDERYRIGRAEALGVGDGALGGVFAWYSLIHTDPKQIDAPLDEFARCIRPRGGLVLGFFTGSELAPFEHAVTTAYCWPLDLLASKVEAAGFAVTHTESRADRPGRTLATILATRTVGSQLVRPLRP</sequence>
<gene>
    <name evidence="5" type="ORF">KV203_17630</name>
</gene>
<protein>
    <submittedName>
        <fullName evidence="5">Class I SAM-dependent methyltransferase</fullName>
    </submittedName>
</protein>
<dbReference type="CDD" id="cd02440">
    <property type="entry name" value="AdoMet_MTases"/>
    <property type="match status" value="1"/>
</dbReference>
<evidence type="ECO:0000259" key="4">
    <source>
        <dbReference type="Pfam" id="PF13649"/>
    </source>
</evidence>
<dbReference type="GO" id="GO:0032259">
    <property type="term" value="P:methylation"/>
    <property type="evidence" value="ECO:0007669"/>
    <property type="project" value="UniProtKB-KW"/>
</dbReference>
<evidence type="ECO:0000313" key="6">
    <source>
        <dbReference type="Proteomes" id="UP000887023"/>
    </source>
</evidence>
<name>A0ABX8SD61_9ACTN</name>
<keyword evidence="6" id="KW-1185">Reference proteome</keyword>
<dbReference type="Pfam" id="PF13649">
    <property type="entry name" value="Methyltransf_25"/>
    <property type="match status" value="1"/>
</dbReference>
<keyword evidence="2" id="KW-0808">Transferase</keyword>
<dbReference type="PANTHER" id="PTHR43464:SF19">
    <property type="entry name" value="UBIQUINONE BIOSYNTHESIS O-METHYLTRANSFERASE, MITOCHONDRIAL"/>
    <property type="match status" value="1"/>
</dbReference>